<name>A0A4R3MKV1_9FIRM</name>
<protein>
    <submittedName>
        <fullName evidence="1">YlzJ-like protein</fullName>
    </submittedName>
</protein>
<evidence type="ECO:0000313" key="1">
    <source>
        <dbReference type="EMBL" id="TCT15039.1"/>
    </source>
</evidence>
<gene>
    <name evidence="1" type="ORF">EDC18_104189</name>
</gene>
<dbReference type="RefSeq" id="WP_132251963.1">
    <property type="nucleotide sequence ID" value="NZ_SMAL01000004.1"/>
</dbReference>
<accession>A0A4R3MKV1</accession>
<dbReference type="EMBL" id="SMAL01000004">
    <property type="protein sequence ID" value="TCT15039.1"/>
    <property type="molecule type" value="Genomic_DNA"/>
</dbReference>
<reference evidence="1 2" key="1">
    <citation type="submission" date="2019-03" db="EMBL/GenBank/DDBJ databases">
        <title>Genomic Encyclopedia of Type Strains, Phase IV (KMG-IV): sequencing the most valuable type-strain genomes for metagenomic binning, comparative biology and taxonomic classification.</title>
        <authorList>
            <person name="Goeker M."/>
        </authorList>
    </citation>
    <scope>NUCLEOTIDE SEQUENCE [LARGE SCALE GENOMIC DNA]</scope>
    <source>
        <strain evidence="1 2">DSM 24629</strain>
    </source>
</reference>
<dbReference type="AlphaFoldDB" id="A0A4R3MKV1"/>
<dbReference type="Pfam" id="PF14035">
    <property type="entry name" value="YlzJ"/>
    <property type="match status" value="1"/>
</dbReference>
<proteinExistence type="predicted"/>
<dbReference type="Proteomes" id="UP000294902">
    <property type="component" value="Unassembled WGS sequence"/>
</dbReference>
<sequence>MLYTIIPDEDIFKNKEEETEYQYDEFALKNCTLQVCKVGSAYRVDRIISTDPAAYLDKELQPGAMLNELRMNQLMNEK</sequence>
<organism evidence="1 2">
    <name type="scientific">Natranaerovirga pectinivora</name>
    <dbReference type="NCBI Taxonomy" id="682400"/>
    <lineage>
        <taxon>Bacteria</taxon>
        <taxon>Bacillati</taxon>
        <taxon>Bacillota</taxon>
        <taxon>Clostridia</taxon>
        <taxon>Lachnospirales</taxon>
        <taxon>Natranaerovirgaceae</taxon>
        <taxon>Natranaerovirga</taxon>
    </lineage>
</organism>
<dbReference type="InterPro" id="IPR025619">
    <property type="entry name" value="YlzJ"/>
</dbReference>
<evidence type="ECO:0000313" key="2">
    <source>
        <dbReference type="Proteomes" id="UP000294902"/>
    </source>
</evidence>
<keyword evidence="2" id="KW-1185">Reference proteome</keyword>
<dbReference type="OrthoDB" id="1683573at2"/>
<comment type="caution">
    <text evidence="1">The sequence shown here is derived from an EMBL/GenBank/DDBJ whole genome shotgun (WGS) entry which is preliminary data.</text>
</comment>